<dbReference type="EMBL" id="JAVIJP010000081">
    <property type="protein sequence ID" value="KAL3618141.1"/>
    <property type="molecule type" value="Genomic_DNA"/>
</dbReference>
<dbReference type="Pfam" id="PF03936">
    <property type="entry name" value="Terpene_synth_C"/>
    <property type="match status" value="1"/>
</dbReference>
<evidence type="ECO:0000313" key="7">
    <source>
        <dbReference type="EMBL" id="KAL3618141.1"/>
    </source>
</evidence>
<organism evidence="7 8">
    <name type="scientific">Castilleja foliolosa</name>
    <dbReference type="NCBI Taxonomy" id="1961234"/>
    <lineage>
        <taxon>Eukaryota</taxon>
        <taxon>Viridiplantae</taxon>
        <taxon>Streptophyta</taxon>
        <taxon>Embryophyta</taxon>
        <taxon>Tracheophyta</taxon>
        <taxon>Spermatophyta</taxon>
        <taxon>Magnoliopsida</taxon>
        <taxon>eudicotyledons</taxon>
        <taxon>Gunneridae</taxon>
        <taxon>Pentapetalae</taxon>
        <taxon>asterids</taxon>
        <taxon>lamiids</taxon>
        <taxon>Lamiales</taxon>
        <taxon>Orobanchaceae</taxon>
        <taxon>Pedicularideae</taxon>
        <taxon>Castillejinae</taxon>
        <taxon>Castilleja</taxon>
    </lineage>
</organism>
<comment type="cofactor">
    <cofactor evidence="1">
        <name>Mg(2+)</name>
        <dbReference type="ChEBI" id="CHEBI:18420"/>
    </cofactor>
</comment>
<feature type="domain" description="Terpene synthase metal-binding" evidence="6">
    <location>
        <begin position="2"/>
        <end position="203"/>
    </location>
</feature>
<evidence type="ECO:0000256" key="5">
    <source>
        <dbReference type="ARBA" id="ARBA00023239"/>
    </source>
</evidence>
<evidence type="ECO:0000256" key="2">
    <source>
        <dbReference type="ARBA" id="ARBA00004721"/>
    </source>
</evidence>
<protein>
    <recommendedName>
        <fullName evidence="6">Terpene synthase metal-binding domain-containing protein</fullName>
    </recommendedName>
</protein>
<evidence type="ECO:0000259" key="6">
    <source>
        <dbReference type="Pfam" id="PF03936"/>
    </source>
</evidence>
<comment type="caution">
    <text evidence="7">The sequence shown here is derived from an EMBL/GenBank/DDBJ whole genome shotgun (WGS) entry which is preliminary data.</text>
</comment>
<keyword evidence="3" id="KW-0479">Metal-binding</keyword>
<gene>
    <name evidence="7" type="ORF">CASFOL_038462</name>
</gene>
<dbReference type="InterPro" id="IPR008949">
    <property type="entry name" value="Isoprenoid_synthase_dom_sf"/>
</dbReference>
<sequence>MAVAKAIQFLTIFDDTYDNYATVEEAELFTQIIERWNIDEIDQLPNYMKIIYRFTFSVFEDYEREAADQGKSFAVPYAKETIKQVCKAYNKEMKWIMRQERPSFQEYIENSVIAGCIFAISSPTIPGMKSVTKETIDWLTSVPKIVVASLTVCRYLDDLGSFNRESKKEKYLTGVDHYMKEHGLSFQETKDKFIELAEDEWKDLNTEWMNKTWVPKDMLEQILGYVRSSEVFYRSCEDAFANSEVVQTTLLLCLSIRL</sequence>
<dbReference type="Gene3D" id="1.10.600.10">
    <property type="entry name" value="Farnesyl Diphosphate Synthase"/>
    <property type="match status" value="1"/>
</dbReference>
<keyword evidence="4" id="KW-0460">Magnesium</keyword>
<comment type="pathway">
    <text evidence="2">Secondary metabolite biosynthesis; terpenoid biosynthesis.</text>
</comment>
<dbReference type="Proteomes" id="UP001632038">
    <property type="component" value="Unassembled WGS sequence"/>
</dbReference>
<dbReference type="GO" id="GO:0016829">
    <property type="term" value="F:lyase activity"/>
    <property type="evidence" value="ECO:0007669"/>
    <property type="project" value="UniProtKB-KW"/>
</dbReference>
<dbReference type="PANTHER" id="PTHR31225">
    <property type="entry name" value="OS04G0344100 PROTEIN-RELATED"/>
    <property type="match status" value="1"/>
</dbReference>
<dbReference type="AlphaFoldDB" id="A0ABD3BL32"/>
<dbReference type="InterPro" id="IPR050148">
    <property type="entry name" value="Terpene_synthase-like"/>
</dbReference>
<dbReference type="GO" id="GO:0046872">
    <property type="term" value="F:metal ion binding"/>
    <property type="evidence" value="ECO:0007669"/>
    <property type="project" value="UniProtKB-KW"/>
</dbReference>
<evidence type="ECO:0000313" key="8">
    <source>
        <dbReference type="Proteomes" id="UP001632038"/>
    </source>
</evidence>
<accession>A0ABD3BL32</accession>
<proteinExistence type="predicted"/>
<evidence type="ECO:0000256" key="1">
    <source>
        <dbReference type="ARBA" id="ARBA00001946"/>
    </source>
</evidence>
<keyword evidence="5" id="KW-0456">Lyase</keyword>
<dbReference type="PANTHER" id="PTHR31225:SF253">
    <property type="entry name" value="SESQUITERPENE SYNTHASE 31"/>
    <property type="match status" value="1"/>
</dbReference>
<dbReference type="InterPro" id="IPR005630">
    <property type="entry name" value="Terpene_synthase_metal-bd"/>
</dbReference>
<dbReference type="SUPFAM" id="SSF48576">
    <property type="entry name" value="Terpenoid synthases"/>
    <property type="match status" value="1"/>
</dbReference>
<evidence type="ECO:0000256" key="3">
    <source>
        <dbReference type="ARBA" id="ARBA00022723"/>
    </source>
</evidence>
<evidence type="ECO:0000256" key="4">
    <source>
        <dbReference type="ARBA" id="ARBA00022842"/>
    </source>
</evidence>
<name>A0ABD3BL32_9LAMI</name>
<reference evidence="8" key="1">
    <citation type="journal article" date="2024" name="IScience">
        <title>Strigolactones Initiate the Formation of Haustorium-like Structures in Castilleja.</title>
        <authorList>
            <person name="Buerger M."/>
            <person name="Peterson D."/>
            <person name="Chory J."/>
        </authorList>
    </citation>
    <scope>NUCLEOTIDE SEQUENCE [LARGE SCALE GENOMIC DNA]</scope>
</reference>
<keyword evidence="8" id="KW-1185">Reference proteome</keyword>